<protein>
    <submittedName>
        <fullName evidence="2">Uncharacterized protein</fullName>
    </submittedName>
</protein>
<reference evidence="2 3" key="1">
    <citation type="submission" date="2011-04" db="EMBL/GenBank/DDBJ databases">
        <authorList>
            <person name="Muzny D."/>
            <person name="Qin X."/>
            <person name="Deng J."/>
            <person name="Jiang H."/>
            <person name="Liu Y."/>
            <person name="Qu J."/>
            <person name="Song X.-Z."/>
            <person name="Zhang L."/>
            <person name="Thornton R."/>
            <person name="Coyle M."/>
            <person name="Francisco L."/>
            <person name="Jackson L."/>
            <person name="Javaid M."/>
            <person name="Korchina V."/>
            <person name="Kovar C."/>
            <person name="Mata R."/>
            <person name="Mathew T."/>
            <person name="Ngo R."/>
            <person name="Nguyen L."/>
            <person name="Nguyen N."/>
            <person name="Okwuonu G."/>
            <person name="Ongeri F."/>
            <person name="Pham C."/>
            <person name="Simmons D."/>
            <person name="Wilczek-Boney K."/>
            <person name="Hale W."/>
            <person name="Jakkamsetti A."/>
            <person name="Pham P."/>
            <person name="Ruth R."/>
            <person name="San Lucas F."/>
            <person name="Warren J."/>
            <person name="Zhang J."/>
            <person name="Zhao Z."/>
            <person name="Zhou C."/>
            <person name="Zhu D."/>
            <person name="Lee S."/>
            <person name="Bess C."/>
            <person name="Blankenburg K."/>
            <person name="Forbes L."/>
            <person name="Fu Q."/>
            <person name="Gubbala S."/>
            <person name="Hirani K."/>
            <person name="Jayaseelan J.C."/>
            <person name="Lara F."/>
            <person name="Munidasa M."/>
            <person name="Palculict T."/>
            <person name="Patil S."/>
            <person name="Pu L.-L."/>
            <person name="Saada N."/>
            <person name="Tang L."/>
            <person name="Weissenberger G."/>
            <person name="Zhu Y."/>
            <person name="Hemphill L."/>
            <person name="Shang Y."/>
            <person name="Youmans B."/>
            <person name="Ayvaz T."/>
            <person name="Ross M."/>
            <person name="Santibanez J."/>
            <person name="Aqrawi P."/>
            <person name="Gross S."/>
            <person name="Joshi V."/>
            <person name="Fowler G."/>
            <person name="Nazareth L."/>
            <person name="Reid J."/>
            <person name="Worley K."/>
            <person name="Petrosino J."/>
            <person name="Highlander S."/>
            <person name="Gibbs R."/>
        </authorList>
    </citation>
    <scope>NUCLEOTIDE SEQUENCE [LARGE SCALE GENOMIC DNA]</scope>
    <source>
        <strain evidence="2 3">DSM 3688</strain>
    </source>
</reference>
<feature type="compositionally biased region" description="Pro residues" evidence="1">
    <location>
        <begin position="36"/>
        <end position="45"/>
    </location>
</feature>
<proteinExistence type="predicted"/>
<gene>
    <name evidence="2" type="ORF">HMPREF9136_2369</name>
</gene>
<dbReference type="EMBL" id="AFPW01000041">
    <property type="protein sequence ID" value="EGQ12486.1"/>
    <property type="molecule type" value="Genomic_DNA"/>
</dbReference>
<feature type="compositionally biased region" description="Basic residues" evidence="1">
    <location>
        <begin position="12"/>
        <end position="30"/>
    </location>
</feature>
<dbReference type="Proteomes" id="UP000007820">
    <property type="component" value="Unassembled WGS sequence"/>
</dbReference>
<evidence type="ECO:0000256" key="1">
    <source>
        <dbReference type="SAM" id="MobiDB-lite"/>
    </source>
</evidence>
<name>F9D691_PREDD</name>
<dbReference type="AlphaFoldDB" id="F9D691"/>
<evidence type="ECO:0000313" key="3">
    <source>
        <dbReference type="Proteomes" id="UP000007820"/>
    </source>
</evidence>
<evidence type="ECO:0000313" key="2">
    <source>
        <dbReference type="EMBL" id="EGQ12486.1"/>
    </source>
</evidence>
<accession>F9D691</accession>
<organism evidence="2 3">
    <name type="scientific">Prevotella dentalis (strain ATCC 49559 / DSM 3688 / JCM 13448 / NCTC 12043 / ES 2772)</name>
    <name type="common">Mitsuokella dentalis</name>
    <dbReference type="NCBI Taxonomy" id="908937"/>
    <lineage>
        <taxon>Bacteria</taxon>
        <taxon>Pseudomonadati</taxon>
        <taxon>Bacteroidota</taxon>
        <taxon>Bacteroidia</taxon>
        <taxon>Bacteroidales</taxon>
        <taxon>Prevotellaceae</taxon>
        <taxon>Prevotella</taxon>
    </lineage>
</organism>
<sequence>MSPGGHTCKFTKTNRKTAKPRRRRKNRKTLKNSNPPISPSPARPH</sequence>
<feature type="region of interest" description="Disordered" evidence="1">
    <location>
        <begin position="1"/>
        <end position="45"/>
    </location>
</feature>
<comment type="caution">
    <text evidence="2">The sequence shown here is derived from an EMBL/GenBank/DDBJ whole genome shotgun (WGS) entry which is preliminary data.</text>
</comment>